<accession>A0ABP7QM10</accession>
<evidence type="ECO:0000313" key="1">
    <source>
        <dbReference type="EMBL" id="GAA3984860.1"/>
    </source>
</evidence>
<name>A0ABP7QM10_9BACT</name>
<gene>
    <name evidence="1" type="ORF">GCM10022407_32290</name>
</gene>
<organism evidence="1 2">
    <name type="scientific">Hymenobacter antarcticus</name>
    <dbReference type="NCBI Taxonomy" id="486270"/>
    <lineage>
        <taxon>Bacteria</taxon>
        <taxon>Pseudomonadati</taxon>
        <taxon>Bacteroidota</taxon>
        <taxon>Cytophagia</taxon>
        <taxon>Cytophagales</taxon>
        <taxon>Hymenobacteraceae</taxon>
        <taxon>Hymenobacter</taxon>
    </lineage>
</organism>
<reference evidence="2" key="1">
    <citation type="journal article" date="2019" name="Int. J. Syst. Evol. Microbiol.">
        <title>The Global Catalogue of Microorganisms (GCM) 10K type strain sequencing project: providing services to taxonomists for standard genome sequencing and annotation.</title>
        <authorList>
            <consortium name="The Broad Institute Genomics Platform"/>
            <consortium name="The Broad Institute Genome Sequencing Center for Infectious Disease"/>
            <person name="Wu L."/>
            <person name="Ma J."/>
        </authorList>
    </citation>
    <scope>NUCLEOTIDE SEQUENCE [LARGE SCALE GENOMIC DNA]</scope>
    <source>
        <strain evidence="2">JCM 17217</strain>
    </source>
</reference>
<dbReference type="EMBL" id="BAABDI010000026">
    <property type="protein sequence ID" value="GAA3984860.1"/>
    <property type="molecule type" value="Genomic_DNA"/>
</dbReference>
<dbReference type="Proteomes" id="UP001501556">
    <property type="component" value="Unassembled WGS sequence"/>
</dbReference>
<dbReference type="RefSeq" id="WP_345125956.1">
    <property type="nucleotide sequence ID" value="NZ_BAABDI010000026.1"/>
</dbReference>
<keyword evidence="2" id="KW-1185">Reference proteome</keyword>
<evidence type="ECO:0000313" key="2">
    <source>
        <dbReference type="Proteomes" id="UP001501556"/>
    </source>
</evidence>
<evidence type="ECO:0008006" key="3">
    <source>
        <dbReference type="Google" id="ProtNLM"/>
    </source>
</evidence>
<sequence>MQTVNFYVEKTNTGFSAYSEDFGIVATGKTLKALERDAQDGLEGQCEVTDENPEDFKLEYTYDFAALFEVFRLNVDSVADYIGVNPTLISQYINQKKVPSKKQKDRIESGIHSYAKALTNFRFA</sequence>
<proteinExistence type="predicted"/>
<protein>
    <recommendedName>
        <fullName evidence="3">Helix-turn-helix</fullName>
    </recommendedName>
</protein>
<comment type="caution">
    <text evidence="1">The sequence shown here is derived from an EMBL/GenBank/DDBJ whole genome shotgun (WGS) entry which is preliminary data.</text>
</comment>